<dbReference type="Proteomes" id="UP001229651">
    <property type="component" value="Unassembled WGS sequence"/>
</dbReference>
<dbReference type="InterPro" id="IPR016102">
    <property type="entry name" value="Succinyl-CoA_synth-like"/>
</dbReference>
<keyword evidence="4" id="KW-1185">Reference proteome</keyword>
<evidence type="ECO:0000313" key="3">
    <source>
        <dbReference type="EMBL" id="MDQ0382763.1"/>
    </source>
</evidence>
<dbReference type="Gene3D" id="3.40.50.261">
    <property type="entry name" value="Succinyl-CoA synthetase domains"/>
    <property type="match status" value="2"/>
</dbReference>
<gene>
    <name evidence="3" type="ORF">FB470_006757</name>
</gene>
<name>A0ABU0F5V6_9PSEU</name>
<feature type="region of interest" description="Disordered" evidence="1">
    <location>
        <begin position="1"/>
        <end position="23"/>
    </location>
</feature>
<organism evidence="3 4">
    <name type="scientific">Amycolatopsis thermophila</name>
    <dbReference type="NCBI Taxonomy" id="206084"/>
    <lineage>
        <taxon>Bacteria</taxon>
        <taxon>Bacillati</taxon>
        <taxon>Actinomycetota</taxon>
        <taxon>Actinomycetes</taxon>
        <taxon>Pseudonocardiales</taxon>
        <taxon>Pseudonocardiaceae</taxon>
        <taxon>Amycolatopsis</taxon>
    </lineage>
</organism>
<feature type="domain" description="CoA-binding" evidence="2">
    <location>
        <begin position="25"/>
        <end position="119"/>
    </location>
</feature>
<evidence type="ECO:0000259" key="2">
    <source>
        <dbReference type="SMART" id="SM00881"/>
    </source>
</evidence>
<dbReference type="Pfam" id="PF13549">
    <property type="entry name" value="ATP-grasp_5"/>
    <property type="match status" value="1"/>
</dbReference>
<sequence length="714" mass="73084">MTTTMDQAPADSGGRPGGRHRLSPLFEPRSVALVGASDRNAWSGLVEHALRAYGFDGEVFYVNPRGGTAHGHELAVSLSSLPRTPDLVYVMVPAARVYGVLEEAASLGVPAAEVLSSGFAEVGSEGLALQNAIGELASRTGMAVLGPNNLGFANVRAGIGLTPMGQEAPLRPGSVGIVSQSGNLGGQLSTLARQFDVGVSVVVSTGNEVDVTAGDVIDYLVDDPGTAAIGVFLETIRRPDDFRAACLRAHAAGKLVVVLKAGRSEAAARSAMAHTGSLVGDDAVIDAALTAAGVVRVDTLEDLLATADIFTRVGPIRGNRVGVTSISGGAGDIAGDLAESLGLELPQITPATAAGLAEVLPSYGTAQNPLDVTGAAVADRELFGQGLALVSADPNIDVSIAITEADHMAATPEDGMLAGLLTAAANSPVPALLVSTTVRAYSDTTLRLRREHPMPAVAWGLDRVLTAVSLLARHARVHLLDTTADARPLDITGLGPATGTWSESRSRALLEREGVPVVPATVVPDGATAAGLVAGSADRYALKIVSPDIAHKSDVGGVVLGVAAADVPAHVDALLTHVAAAVPGASLDGVLVSPMREGGLEFLVGVVRDPDWGAVLAVGMGGVWTETLRDVRRIALPADRDTVRDAILDLKAAPLLQGARGSAPIDVDRLADVVWRIGDTARRLGPDLAALEVNPLRVAADGIEALDALVVWND</sequence>
<dbReference type="Pfam" id="PF13607">
    <property type="entry name" value="Succ_CoA_lig"/>
    <property type="match status" value="1"/>
</dbReference>
<dbReference type="Gene3D" id="3.30.470.20">
    <property type="entry name" value="ATP-grasp fold, B domain"/>
    <property type="match status" value="1"/>
</dbReference>
<dbReference type="EMBL" id="JAUSUT010000001">
    <property type="protein sequence ID" value="MDQ0382763.1"/>
    <property type="molecule type" value="Genomic_DNA"/>
</dbReference>
<dbReference type="InterPro" id="IPR032875">
    <property type="entry name" value="Succ_CoA_lig_flav_dom"/>
</dbReference>
<dbReference type="PANTHER" id="PTHR42793:SF1">
    <property type="entry name" value="PEPTIDYL-LYSINE N-ACETYLTRANSFERASE PATZ"/>
    <property type="match status" value="1"/>
</dbReference>
<evidence type="ECO:0000256" key="1">
    <source>
        <dbReference type="SAM" id="MobiDB-lite"/>
    </source>
</evidence>
<protein>
    <submittedName>
        <fullName evidence="3">Acyl-CoA synthetase (NDP forming)</fullName>
    </submittedName>
</protein>
<reference evidence="3 4" key="1">
    <citation type="submission" date="2023-07" db="EMBL/GenBank/DDBJ databases">
        <title>Sequencing the genomes of 1000 actinobacteria strains.</title>
        <authorList>
            <person name="Klenk H.-P."/>
        </authorList>
    </citation>
    <scope>NUCLEOTIDE SEQUENCE [LARGE SCALE GENOMIC DNA]</scope>
    <source>
        <strain evidence="3 4">DSM 45805</strain>
    </source>
</reference>
<dbReference type="InterPro" id="IPR003781">
    <property type="entry name" value="CoA-bd"/>
</dbReference>
<dbReference type="SUPFAM" id="SSF56059">
    <property type="entry name" value="Glutathione synthetase ATP-binding domain-like"/>
    <property type="match status" value="1"/>
</dbReference>
<dbReference type="SMART" id="SM00881">
    <property type="entry name" value="CoA_binding"/>
    <property type="match status" value="1"/>
</dbReference>
<dbReference type="Pfam" id="PF13380">
    <property type="entry name" value="CoA_binding_2"/>
    <property type="match status" value="1"/>
</dbReference>
<dbReference type="Gene3D" id="3.40.50.720">
    <property type="entry name" value="NAD(P)-binding Rossmann-like Domain"/>
    <property type="match status" value="1"/>
</dbReference>
<dbReference type="PANTHER" id="PTHR42793">
    <property type="entry name" value="COA BINDING DOMAIN CONTAINING PROTEIN"/>
    <property type="match status" value="1"/>
</dbReference>
<evidence type="ECO:0000313" key="4">
    <source>
        <dbReference type="Proteomes" id="UP001229651"/>
    </source>
</evidence>
<dbReference type="InterPro" id="IPR013815">
    <property type="entry name" value="ATP_grasp_subdomain_1"/>
</dbReference>
<dbReference type="RefSeq" id="WP_306998221.1">
    <property type="nucleotide sequence ID" value="NZ_JAUSUT010000001.1"/>
</dbReference>
<proteinExistence type="predicted"/>
<dbReference type="SUPFAM" id="SSF52210">
    <property type="entry name" value="Succinyl-CoA synthetase domains"/>
    <property type="match status" value="2"/>
</dbReference>
<dbReference type="SUPFAM" id="SSF51735">
    <property type="entry name" value="NAD(P)-binding Rossmann-fold domains"/>
    <property type="match status" value="1"/>
</dbReference>
<accession>A0ABU0F5V6</accession>
<dbReference type="InterPro" id="IPR036291">
    <property type="entry name" value="NAD(P)-bd_dom_sf"/>
</dbReference>
<comment type="caution">
    <text evidence="3">The sequence shown here is derived from an EMBL/GenBank/DDBJ whole genome shotgun (WGS) entry which is preliminary data.</text>
</comment>
<dbReference type="Gene3D" id="3.30.1490.20">
    <property type="entry name" value="ATP-grasp fold, A domain"/>
    <property type="match status" value="1"/>
</dbReference>